<keyword evidence="1" id="KW-0812">Transmembrane</keyword>
<dbReference type="EMBL" id="BFAG01000004">
    <property type="protein sequence ID" value="GBF05298.1"/>
    <property type="molecule type" value="Genomic_DNA"/>
</dbReference>
<name>A0A2I9DGQ1_9DEIO</name>
<feature type="transmembrane region" description="Helical" evidence="1">
    <location>
        <begin position="83"/>
        <end position="102"/>
    </location>
</feature>
<dbReference type="AlphaFoldDB" id="A0A2I9DGQ1"/>
<dbReference type="OrthoDB" id="74055at2"/>
<dbReference type="RefSeq" id="WP_133161980.1">
    <property type="nucleotide sequence ID" value="NZ_BFAG01000004.1"/>
</dbReference>
<protein>
    <submittedName>
        <fullName evidence="2">Uncharacterized protein</fullName>
    </submittedName>
</protein>
<evidence type="ECO:0000256" key="1">
    <source>
        <dbReference type="SAM" id="Phobius"/>
    </source>
</evidence>
<gene>
    <name evidence="2" type="ORF">DAERI_040058</name>
</gene>
<feature type="transmembrane region" description="Helical" evidence="1">
    <location>
        <begin position="151"/>
        <end position="177"/>
    </location>
</feature>
<keyword evidence="1" id="KW-0472">Membrane</keyword>
<comment type="caution">
    <text evidence="2">The sequence shown here is derived from an EMBL/GenBank/DDBJ whole genome shotgun (WGS) entry which is preliminary data.</text>
</comment>
<dbReference type="Proteomes" id="UP000236569">
    <property type="component" value="Unassembled WGS sequence"/>
</dbReference>
<feature type="transmembrane region" description="Helical" evidence="1">
    <location>
        <begin position="109"/>
        <end position="131"/>
    </location>
</feature>
<keyword evidence="3" id="KW-1185">Reference proteome</keyword>
<organism evidence="2 3">
    <name type="scientific">Deinococcus aerius</name>
    <dbReference type="NCBI Taxonomy" id="200253"/>
    <lineage>
        <taxon>Bacteria</taxon>
        <taxon>Thermotogati</taxon>
        <taxon>Deinococcota</taxon>
        <taxon>Deinococci</taxon>
        <taxon>Deinococcales</taxon>
        <taxon>Deinococcaceae</taxon>
        <taxon>Deinococcus</taxon>
    </lineage>
</organism>
<sequence length="192" mass="20886">MRPQDWRQGMENEAASVEDAEWAEDTRQTAQVLRRRSQLLGFLLALGCALTFSTLLLLLEVLGSRVGMHVDQNAVGMFIRNHTLPYLASLLALVFLLGFGLGRAGVVPWLAALAFLLLPVLSVIVGTLVYVPSTVEFDSSLGVMPPVTIDLATVLWNVWMIPEAVLVATFAFLGAWLGQATKRSSPPPTAVR</sequence>
<evidence type="ECO:0000313" key="3">
    <source>
        <dbReference type="Proteomes" id="UP000236569"/>
    </source>
</evidence>
<proteinExistence type="predicted"/>
<reference evidence="3" key="1">
    <citation type="submission" date="2018-01" db="EMBL/GenBank/DDBJ databases">
        <title>Draft Genome Sequence of the Radioresistant Bacterium Deinococcus aerius TR0125, Isolated from the Higher Atmosphere above Japan.</title>
        <authorList>
            <person name="Satoh K."/>
            <person name="Arai H."/>
            <person name="Sanzen T."/>
            <person name="Kawaguchi Y."/>
            <person name="Hayashi H."/>
            <person name="Yokobori S."/>
            <person name="Yamagishi A."/>
            <person name="Oono Y."/>
            <person name="Narumi I."/>
        </authorList>
    </citation>
    <scope>NUCLEOTIDE SEQUENCE [LARGE SCALE GENOMIC DNA]</scope>
    <source>
        <strain evidence="3">TR0125</strain>
    </source>
</reference>
<keyword evidence="1" id="KW-1133">Transmembrane helix</keyword>
<accession>A0A2I9DGQ1</accession>
<evidence type="ECO:0000313" key="2">
    <source>
        <dbReference type="EMBL" id="GBF05298.1"/>
    </source>
</evidence>
<feature type="transmembrane region" description="Helical" evidence="1">
    <location>
        <begin position="39"/>
        <end position="63"/>
    </location>
</feature>